<dbReference type="GO" id="GO:0005743">
    <property type="term" value="C:mitochondrial inner membrane"/>
    <property type="evidence" value="ECO:0007669"/>
    <property type="project" value="InterPro"/>
</dbReference>
<dbReference type="PANTHER" id="PTHR36358:SF1">
    <property type="entry name" value="SUCCINATE DEHYDROGENASE SUBUNIT 4, MITOCHONDRIAL"/>
    <property type="match status" value="1"/>
</dbReference>
<dbReference type="InterPro" id="IPR034804">
    <property type="entry name" value="SQR/QFR_C/D"/>
</dbReference>
<evidence type="ECO:0000313" key="2">
    <source>
        <dbReference type="EMBL" id="AEH42854.1"/>
    </source>
</evidence>
<feature type="transmembrane region" description="Helical" evidence="1">
    <location>
        <begin position="65"/>
        <end position="87"/>
    </location>
</feature>
<keyword evidence="1" id="KW-0472">Membrane</keyword>
<accession>H9LSG8</accession>
<name>H9LSG8_NITHY</name>
<reference evidence="2" key="1">
    <citation type="journal article" date="2020" name="Plants (Basel)">
        <title>Evolutionary Trends in the Mitochondrial Genome of Archaeplastida: How Does the GC Bias Affect the Transition from Water to Land?</title>
        <authorList>
            <person name="Pedrola-Monfort J."/>
            <person name="Lazaro-Gimeno D."/>
            <person name="Boluda C.G."/>
            <person name="Pedrola L."/>
            <person name="Garmendia A."/>
            <person name="Soler C."/>
            <person name="Soriano J.M."/>
        </authorList>
    </citation>
    <scope>NUCLEOTIDE SEQUENCE</scope>
</reference>
<keyword evidence="2" id="KW-0496">Mitochondrion</keyword>
<dbReference type="RefSeq" id="YP_006073042.1">
    <property type="nucleotide sequence ID" value="NC_017598.1"/>
</dbReference>
<dbReference type="GeneID" id="12079345"/>
<gene>
    <name evidence="2" type="primary">sdh4</name>
</gene>
<dbReference type="SUPFAM" id="SSF81343">
    <property type="entry name" value="Fumarate reductase respiratory complex transmembrane subunits"/>
    <property type="match status" value="1"/>
</dbReference>
<dbReference type="GO" id="GO:0006121">
    <property type="term" value="P:mitochondrial electron transport, succinate to ubiquinone"/>
    <property type="evidence" value="ECO:0007669"/>
    <property type="project" value="InterPro"/>
</dbReference>
<organism evidence="2">
    <name type="scientific">Nitella hyalina</name>
    <name type="common">Many-branched stonewort</name>
    <dbReference type="NCBI Taxonomy" id="181804"/>
    <lineage>
        <taxon>Eukaryota</taxon>
        <taxon>Viridiplantae</taxon>
        <taxon>Streptophyta</taxon>
        <taxon>Charophyceae</taxon>
        <taxon>Charales</taxon>
        <taxon>Characeae</taxon>
        <taxon>Nitella</taxon>
    </lineage>
</organism>
<dbReference type="GO" id="GO:0045273">
    <property type="term" value="C:respiratory chain complex II (succinate dehydrogenase)"/>
    <property type="evidence" value="ECO:0007669"/>
    <property type="project" value="InterPro"/>
</dbReference>
<protein>
    <submittedName>
        <fullName evidence="2">Succinate:cytochrome c oxidoreductase subunit 4</fullName>
    </submittedName>
</protein>
<proteinExistence type="predicted"/>
<dbReference type="GO" id="GO:0006099">
    <property type="term" value="P:tricarboxylic acid cycle"/>
    <property type="evidence" value="ECO:0007669"/>
    <property type="project" value="InterPro"/>
</dbReference>
<dbReference type="InterPro" id="IPR044963">
    <property type="entry name" value="SDH4"/>
</dbReference>
<keyword evidence="1" id="KW-0812">Transmembrane</keyword>
<evidence type="ECO:0000256" key="1">
    <source>
        <dbReference type="SAM" id="Phobius"/>
    </source>
</evidence>
<dbReference type="EMBL" id="JF810595">
    <property type="protein sequence ID" value="AEH42854.1"/>
    <property type="molecule type" value="Genomic_DNA"/>
</dbReference>
<feature type="transmembrane region" description="Helical" evidence="1">
    <location>
        <begin position="20"/>
        <end position="45"/>
    </location>
</feature>
<sequence>MKANRETLAHWLLQRITAAFLIPTILLANVSTLILLNILLFWHMHVGIEEILADYIHHEVTRNCIFLFLRVFVLIIIKYVFVFLFWCHLLSTKWMNQCGLLFCVSE</sequence>
<dbReference type="PANTHER" id="PTHR36358">
    <property type="entry name" value="SUCCINATE DEHYDROGENASE SUBUNIT 4, MITOCHONDRIAL"/>
    <property type="match status" value="1"/>
</dbReference>
<geneLocation type="mitochondrion" evidence="2"/>
<dbReference type="Gene3D" id="1.20.1300.10">
    <property type="entry name" value="Fumarate reductase/succinate dehydrogenase, transmembrane subunit"/>
    <property type="match status" value="1"/>
</dbReference>
<dbReference type="AlphaFoldDB" id="H9LSG8"/>
<keyword evidence="1" id="KW-1133">Transmembrane helix</keyword>